<accession>A0A6A7ATR1</accession>
<feature type="compositionally biased region" description="Polar residues" evidence="1">
    <location>
        <begin position="17"/>
        <end position="41"/>
    </location>
</feature>
<dbReference type="Proteomes" id="UP000799423">
    <property type="component" value="Unassembled WGS sequence"/>
</dbReference>
<evidence type="ECO:0000313" key="3">
    <source>
        <dbReference type="Proteomes" id="UP000799423"/>
    </source>
</evidence>
<dbReference type="EMBL" id="MU006338">
    <property type="protein sequence ID" value="KAF2846154.1"/>
    <property type="molecule type" value="Genomic_DNA"/>
</dbReference>
<gene>
    <name evidence="2" type="ORF">T440DRAFT_482862</name>
</gene>
<feature type="region of interest" description="Disordered" evidence="1">
    <location>
        <begin position="291"/>
        <end position="320"/>
    </location>
</feature>
<feature type="region of interest" description="Disordered" evidence="1">
    <location>
        <begin position="1"/>
        <end position="51"/>
    </location>
</feature>
<protein>
    <submittedName>
        <fullName evidence="2">Uncharacterized protein</fullName>
    </submittedName>
</protein>
<evidence type="ECO:0000256" key="1">
    <source>
        <dbReference type="SAM" id="MobiDB-lite"/>
    </source>
</evidence>
<feature type="compositionally biased region" description="Acidic residues" evidence="1">
    <location>
        <begin position="291"/>
        <end position="301"/>
    </location>
</feature>
<evidence type="ECO:0000313" key="2">
    <source>
        <dbReference type="EMBL" id="KAF2846154.1"/>
    </source>
</evidence>
<organism evidence="2 3">
    <name type="scientific">Plenodomus tracheiphilus IPT5</name>
    <dbReference type="NCBI Taxonomy" id="1408161"/>
    <lineage>
        <taxon>Eukaryota</taxon>
        <taxon>Fungi</taxon>
        <taxon>Dikarya</taxon>
        <taxon>Ascomycota</taxon>
        <taxon>Pezizomycotina</taxon>
        <taxon>Dothideomycetes</taxon>
        <taxon>Pleosporomycetidae</taxon>
        <taxon>Pleosporales</taxon>
        <taxon>Pleosporineae</taxon>
        <taxon>Leptosphaeriaceae</taxon>
        <taxon>Plenodomus</taxon>
    </lineage>
</organism>
<sequence>MLSQNSSKRNARVSTFVPDNNVPSKRSFDNGSTTEDASSPKASWPTDNAMIGSVRPHPDLLTRFREPSLTHPRYYLLALARRTFHCGKKDVLKMCKESELAHYLSPDFVGLSTAIEVVQCFYRTLDSHKALALRDDLAILRHIPRKTNFRLRILLVQRYVRIAMLAESIEALNFIRNSRLQGAVVTVLWTYHGHWANDITGCRIAPSDDKVVSKDITSFFDMPYEMWTYNMRRFLAQVKPHILLRHWRDDDNAVVPPSQLSVSSHRLDRLVHAMCDDDWNGFTYEQDIDEMEQQTDTEDSEYSDKGSDGDDDEELRAVDNNYRGVGTRDGVIAGYGLLFEGWNARAQHSKMYPTLYNWSIDPTRPVDRDFESSTYSISEYKLEPSALTTRLIGCEDVASYSIVCFPANEKKLNETSPLRLERRGGVERN</sequence>
<proteinExistence type="predicted"/>
<reference evidence="2" key="1">
    <citation type="submission" date="2020-01" db="EMBL/GenBank/DDBJ databases">
        <authorList>
            <consortium name="DOE Joint Genome Institute"/>
            <person name="Haridas S."/>
            <person name="Albert R."/>
            <person name="Binder M."/>
            <person name="Bloem J."/>
            <person name="Labutti K."/>
            <person name="Salamov A."/>
            <person name="Andreopoulos B."/>
            <person name="Baker S.E."/>
            <person name="Barry K."/>
            <person name="Bills G."/>
            <person name="Bluhm B.H."/>
            <person name="Cannon C."/>
            <person name="Castanera R."/>
            <person name="Culley D.E."/>
            <person name="Daum C."/>
            <person name="Ezra D."/>
            <person name="Gonzalez J.B."/>
            <person name="Henrissat B."/>
            <person name="Kuo A."/>
            <person name="Liang C."/>
            <person name="Lipzen A."/>
            <person name="Lutzoni F."/>
            <person name="Magnuson J."/>
            <person name="Mondo S."/>
            <person name="Nolan M."/>
            <person name="Ohm R."/>
            <person name="Pangilinan J."/>
            <person name="Park H.-J."/>
            <person name="Ramirez L."/>
            <person name="Alfaro M."/>
            <person name="Sun H."/>
            <person name="Tritt A."/>
            <person name="Yoshinaga Y."/>
            <person name="Zwiers L.-H."/>
            <person name="Turgeon B.G."/>
            <person name="Goodwin S.B."/>
            <person name="Spatafora J.W."/>
            <person name="Crous P.W."/>
            <person name="Grigoriev I.V."/>
        </authorList>
    </citation>
    <scope>NUCLEOTIDE SEQUENCE</scope>
    <source>
        <strain evidence="2">IPT5</strain>
    </source>
</reference>
<keyword evidence="3" id="KW-1185">Reference proteome</keyword>
<name>A0A6A7ATR1_9PLEO</name>
<dbReference type="AlphaFoldDB" id="A0A6A7ATR1"/>
<dbReference type="OrthoDB" id="3763466at2759"/>